<dbReference type="AlphaFoldDB" id="A0A139HYS3"/>
<sequence>MHSHVTVADPHPNGTTMFPLTTPLSAQRRLSARQNNLEALSGGDIRLGKIDIDDNKLHIVSATRHTTTWQLVPPFPDISTSSPEPFAFATCFLRRLSDADKNRLTAGLLFLQPSSAFDFLGRKTPPSYAARWL</sequence>
<dbReference type="EMBL" id="LFZN01000001">
    <property type="protein sequence ID" value="KXT07588.1"/>
    <property type="molecule type" value="Genomic_DNA"/>
</dbReference>
<proteinExistence type="predicted"/>
<reference evidence="2 3" key="1">
    <citation type="submission" date="2015-07" db="EMBL/GenBank/DDBJ databases">
        <title>Comparative genomics of the Sigatoka disease complex on banana suggests a link between parallel evolutionary changes in Pseudocercospora fijiensis and Pseudocercospora eumusae and increased virulence on the banana host.</title>
        <authorList>
            <person name="Chang T.-C."/>
            <person name="Salvucci A."/>
            <person name="Crous P.W."/>
            <person name="Stergiopoulos I."/>
        </authorList>
    </citation>
    <scope>NUCLEOTIDE SEQUENCE [LARGE SCALE GENOMIC DNA]</scope>
    <source>
        <strain evidence="2 3">CBS 114824</strain>
    </source>
</reference>
<organism evidence="2 3">
    <name type="scientific">Pseudocercospora eumusae</name>
    <dbReference type="NCBI Taxonomy" id="321146"/>
    <lineage>
        <taxon>Eukaryota</taxon>
        <taxon>Fungi</taxon>
        <taxon>Dikarya</taxon>
        <taxon>Ascomycota</taxon>
        <taxon>Pezizomycotina</taxon>
        <taxon>Dothideomycetes</taxon>
        <taxon>Dothideomycetidae</taxon>
        <taxon>Mycosphaerellales</taxon>
        <taxon>Mycosphaerellaceae</taxon>
        <taxon>Pseudocercospora</taxon>
    </lineage>
</organism>
<evidence type="ECO:0000256" key="1">
    <source>
        <dbReference type="SAM" id="MobiDB-lite"/>
    </source>
</evidence>
<keyword evidence="3" id="KW-1185">Reference proteome</keyword>
<protein>
    <submittedName>
        <fullName evidence="2">Uncharacterized protein</fullName>
    </submittedName>
</protein>
<dbReference type="Proteomes" id="UP000070133">
    <property type="component" value="Unassembled WGS sequence"/>
</dbReference>
<accession>A0A139HYS3</accession>
<evidence type="ECO:0000313" key="2">
    <source>
        <dbReference type="EMBL" id="KXT07588.1"/>
    </source>
</evidence>
<comment type="caution">
    <text evidence="2">The sequence shown here is derived from an EMBL/GenBank/DDBJ whole genome shotgun (WGS) entry which is preliminary data.</text>
</comment>
<name>A0A139HYS3_9PEZI</name>
<evidence type="ECO:0000313" key="3">
    <source>
        <dbReference type="Proteomes" id="UP000070133"/>
    </source>
</evidence>
<gene>
    <name evidence="2" type="ORF">AC578_10217</name>
</gene>
<feature type="region of interest" description="Disordered" evidence="1">
    <location>
        <begin position="1"/>
        <end position="20"/>
    </location>
</feature>